<organism evidence="9 10">
    <name type="scientific">Sphingomonas rustica</name>
    <dbReference type="NCBI Taxonomy" id="3103142"/>
    <lineage>
        <taxon>Bacteria</taxon>
        <taxon>Pseudomonadati</taxon>
        <taxon>Pseudomonadota</taxon>
        <taxon>Alphaproteobacteria</taxon>
        <taxon>Sphingomonadales</taxon>
        <taxon>Sphingomonadaceae</taxon>
        <taxon>Sphingomonas</taxon>
    </lineage>
</organism>
<evidence type="ECO:0000256" key="2">
    <source>
        <dbReference type="ARBA" id="ARBA00022723"/>
    </source>
</evidence>
<dbReference type="RefSeq" id="WP_346246632.1">
    <property type="nucleotide sequence ID" value="NZ_JBDIZK010000005.1"/>
</dbReference>
<evidence type="ECO:0000313" key="9">
    <source>
        <dbReference type="EMBL" id="MEN3747634.1"/>
    </source>
</evidence>
<dbReference type="InterPro" id="IPR001478">
    <property type="entry name" value="PDZ"/>
</dbReference>
<feature type="domain" description="PDZ" evidence="8">
    <location>
        <begin position="100"/>
        <end position="130"/>
    </location>
</feature>
<sequence>MPRLFQLASPLTMLLCGAGAIAALSGSAAHPLDMRAAEGSSLRPDDYRIAAIGYRLATARPDLCPKTAPVSGLLLHHLGDYAPEDRPAMVRDGLDRGPGILSVVSDSPAARAGLKAGDIVLAVDGEPLESPETIAAIGDAKARRSAIEASEEKLLKLMARGTVRLTLLRGPATIERTLSTIPGCLLRIRLAVSKQRQAVANGPYVIVATGLLGLARNDDELAFVIGHEMGHVQLGHREVLQTARVPRKGALRGFGKNGDIVQRTEAEADAFGGRLVIAAGYDLDRGAVILARLDPAITLFGMFRTHADPQARIRALRALAASETGPAVTK</sequence>
<keyword evidence="3 6" id="KW-0378">Hydrolase</keyword>
<evidence type="ECO:0000256" key="7">
    <source>
        <dbReference type="SAM" id="SignalP"/>
    </source>
</evidence>
<dbReference type="Pfam" id="PF17820">
    <property type="entry name" value="PDZ_6"/>
    <property type="match status" value="1"/>
</dbReference>
<name>A0ABV0B7R6_9SPHN</name>
<feature type="chain" id="PRO_5045492276" evidence="7">
    <location>
        <begin position="23"/>
        <end position="330"/>
    </location>
</feature>
<dbReference type="InterPro" id="IPR051156">
    <property type="entry name" value="Mito/Outer_Membr_Metalloprot"/>
</dbReference>
<dbReference type="Pfam" id="PF01435">
    <property type="entry name" value="Peptidase_M48"/>
    <property type="match status" value="1"/>
</dbReference>
<comment type="similarity">
    <text evidence="6">Belongs to the peptidase M48 family.</text>
</comment>
<evidence type="ECO:0000256" key="6">
    <source>
        <dbReference type="RuleBase" id="RU003983"/>
    </source>
</evidence>
<dbReference type="InterPro" id="IPR041489">
    <property type="entry name" value="PDZ_6"/>
</dbReference>
<evidence type="ECO:0000256" key="4">
    <source>
        <dbReference type="ARBA" id="ARBA00022833"/>
    </source>
</evidence>
<feature type="signal peptide" evidence="7">
    <location>
        <begin position="1"/>
        <end position="22"/>
    </location>
</feature>
<dbReference type="Gene3D" id="3.30.2010.10">
    <property type="entry name" value="Metalloproteases ('zincins'), catalytic domain"/>
    <property type="match status" value="1"/>
</dbReference>
<dbReference type="PANTHER" id="PTHR22726">
    <property type="entry name" value="METALLOENDOPEPTIDASE OMA1"/>
    <property type="match status" value="1"/>
</dbReference>
<dbReference type="Gene3D" id="2.30.42.10">
    <property type="match status" value="1"/>
</dbReference>
<reference evidence="9 10" key="1">
    <citation type="submission" date="2024-05" db="EMBL/GenBank/DDBJ databases">
        <title>Sphingomonas sp. HF-S3 16S ribosomal RNA gene Genome sequencing and assembly.</title>
        <authorList>
            <person name="Lee H."/>
        </authorList>
    </citation>
    <scope>NUCLEOTIDE SEQUENCE [LARGE SCALE GENOMIC DNA]</scope>
    <source>
        <strain evidence="9 10">HF-S3</strain>
    </source>
</reference>
<comment type="caution">
    <text evidence="9">The sequence shown here is derived from an EMBL/GenBank/DDBJ whole genome shotgun (WGS) entry which is preliminary data.</text>
</comment>
<dbReference type="InterPro" id="IPR036034">
    <property type="entry name" value="PDZ_sf"/>
</dbReference>
<keyword evidence="10" id="KW-1185">Reference proteome</keyword>
<evidence type="ECO:0000256" key="3">
    <source>
        <dbReference type="ARBA" id="ARBA00022801"/>
    </source>
</evidence>
<dbReference type="Proteomes" id="UP001427805">
    <property type="component" value="Unassembled WGS sequence"/>
</dbReference>
<keyword evidence="4 6" id="KW-0862">Zinc</keyword>
<keyword evidence="2" id="KW-0479">Metal-binding</keyword>
<dbReference type="EMBL" id="JBDIZK010000005">
    <property type="protein sequence ID" value="MEN3747634.1"/>
    <property type="molecule type" value="Genomic_DNA"/>
</dbReference>
<evidence type="ECO:0000313" key="10">
    <source>
        <dbReference type="Proteomes" id="UP001427805"/>
    </source>
</evidence>
<keyword evidence="1 6" id="KW-0645">Protease</keyword>
<dbReference type="PROSITE" id="PS50106">
    <property type="entry name" value="PDZ"/>
    <property type="match status" value="1"/>
</dbReference>
<evidence type="ECO:0000259" key="8">
    <source>
        <dbReference type="PROSITE" id="PS50106"/>
    </source>
</evidence>
<keyword evidence="7" id="KW-0732">Signal</keyword>
<dbReference type="InterPro" id="IPR001915">
    <property type="entry name" value="Peptidase_M48"/>
</dbReference>
<dbReference type="SUPFAM" id="SSF50156">
    <property type="entry name" value="PDZ domain-like"/>
    <property type="match status" value="1"/>
</dbReference>
<evidence type="ECO:0000256" key="1">
    <source>
        <dbReference type="ARBA" id="ARBA00022670"/>
    </source>
</evidence>
<evidence type="ECO:0000256" key="5">
    <source>
        <dbReference type="ARBA" id="ARBA00023049"/>
    </source>
</evidence>
<keyword evidence="5 6" id="KW-0482">Metalloprotease</keyword>
<protein>
    <submittedName>
        <fullName evidence="9">M48 family metallopeptidase</fullName>
    </submittedName>
</protein>
<proteinExistence type="inferred from homology"/>
<dbReference type="PANTHER" id="PTHR22726:SF8">
    <property type="entry name" value="METALLOPROTEASE YCAL"/>
    <property type="match status" value="1"/>
</dbReference>
<accession>A0ABV0B7R6</accession>
<gene>
    <name evidence="9" type="ORF">TPR58_10675</name>
</gene>
<comment type="cofactor">
    <cofactor evidence="6">
        <name>Zn(2+)</name>
        <dbReference type="ChEBI" id="CHEBI:29105"/>
    </cofactor>
    <text evidence="6">Binds 1 zinc ion per subunit.</text>
</comment>